<dbReference type="PANTHER" id="PTHR14097">
    <property type="entry name" value="OXIDOREDUCTASE HTATIP2"/>
    <property type="match status" value="1"/>
</dbReference>
<keyword evidence="2" id="KW-1185">Reference proteome</keyword>
<accession>A0A2J6RID8</accession>
<evidence type="ECO:0000313" key="1">
    <source>
        <dbReference type="EMBL" id="PMD38282.1"/>
    </source>
</evidence>
<gene>
    <name evidence="1" type="ORF">L207DRAFT_567967</name>
</gene>
<dbReference type="Gene3D" id="3.40.50.720">
    <property type="entry name" value="NAD(P)-binding Rossmann-like Domain"/>
    <property type="match status" value="1"/>
</dbReference>
<dbReference type="STRING" id="1149755.A0A2J6RID8"/>
<dbReference type="Proteomes" id="UP000235786">
    <property type="component" value="Unassembled WGS sequence"/>
</dbReference>
<proteinExistence type="predicted"/>
<protein>
    <submittedName>
        <fullName evidence="1">Uncharacterized protein</fullName>
    </submittedName>
</protein>
<dbReference type="InterPro" id="IPR036291">
    <property type="entry name" value="NAD(P)-bd_dom_sf"/>
</dbReference>
<dbReference type="OrthoDB" id="3535423at2759"/>
<dbReference type="AlphaFoldDB" id="A0A2J6RID8"/>
<dbReference type="EMBL" id="KZ613948">
    <property type="protein sequence ID" value="PMD38282.1"/>
    <property type="molecule type" value="Genomic_DNA"/>
</dbReference>
<evidence type="ECO:0000313" key="2">
    <source>
        <dbReference type="Proteomes" id="UP000235786"/>
    </source>
</evidence>
<sequence length="232" mass="24884">MKVILSGATGFIGGEVLSQALAHPAITSLVCLTRRALPEPASSNPKIKVITLTDFLTYTPETLSQLDGAESFIWAMGAPAHKAPSIEISRKVDIDYMLAAAEACTNSLAPPLKAQGKTFRFVLLGAMLACRDQKKALWFMQTTRKLKGEAENGLLALEEKGSNLEVTITRPGGVVAKDSLMPRLMVTATSSIKLDELAAVLINEAVAGAKGTRTMECDELRNKGRALLEESR</sequence>
<name>A0A2J6RID8_HYAVF</name>
<dbReference type="PANTHER" id="PTHR14097:SF9">
    <property type="entry name" value="EPIMERASE, PUTATIVE (AFU_ORTHOLOGUE AFUA_8G07320)-RELATED"/>
    <property type="match status" value="1"/>
</dbReference>
<reference evidence="1 2" key="1">
    <citation type="submission" date="2016-04" db="EMBL/GenBank/DDBJ databases">
        <title>A degradative enzymes factory behind the ericoid mycorrhizal symbiosis.</title>
        <authorList>
            <consortium name="DOE Joint Genome Institute"/>
            <person name="Martino E."/>
            <person name="Morin E."/>
            <person name="Grelet G."/>
            <person name="Kuo A."/>
            <person name="Kohler A."/>
            <person name="Daghino S."/>
            <person name="Barry K."/>
            <person name="Choi C."/>
            <person name="Cichocki N."/>
            <person name="Clum A."/>
            <person name="Copeland A."/>
            <person name="Hainaut M."/>
            <person name="Haridas S."/>
            <person name="Labutti K."/>
            <person name="Lindquist E."/>
            <person name="Lipzen A."/>
            <person name="Khouja H.-R."/>
            <person name="Murat C."/>
            <person name="Ohm R."/>
            <person name="Olson A."/>
            <person name="Spatafora J."/>
            <person name="Veneault-Fourrey C."/>
            <person name="Henrissat B."/>
            <person name="Grigoriev I."/>
            <person name="Martin F."/>
            <person name="Perotto S."/>
        </authorList>
    </citation>
    <scope>NUCLEOTIDE SEQUENCE [LARGE SCALE GENOMIC DNA]</scope>
    <source>
        <strain evidence="1 2">F</strain>
    </source>
</reference>
<organism evidence="1 2">
    <name type="scientific">Hyaloscypha variabilis (strain UAMH 11265 / GT02V1 / F)</name>
    <name type="common">Meliniomyces variabilis</name>
    <dbReference type="NCBI Taxonomy" id="1149755"/>
    <lineage>
        <taxon>Eukaryota</taxon>
        <taxon>Fungi</taxon>
        <taxon>Dikarya</taxon>
        <taxon>Ascomycota</taxon>
        <taxon>Pezizomycotina</taxon>
        <taxon>Leotiomycetes</taxon>
        <taxon>Helotiales</taxon>
        <taxon>Hyaloscyphaceae</taxon>
        <taxon>Hyaloscypha</taxon>
        <taxon>Hyaloscypha variabilis</taxon>
    </lineage>
</organism>
<dbReference type="SUPFAM" id="SSF51735">
    <property type="entry name" value="NAD(P)-binding Rossmann-fold domains"/>
    <property type="match status" value="1"/>
</dbReference>